<accession>A0A085YXN2</accession>
<dbReference type="EMBL" id="JPRO01000038">
    <property type="protein sequence ID" value="KFE96945.1"/>
    <property type="molecule type" value="Genomic_DNA"/>
</dbReference>
<dbReference type="AlphaFoldDB" id="A0A085YXN2"/>
<dbReference type="STRING" id="421531.IX38_22475"/>
<gene>
    <name evidence="2" type="ORF">IX38_22475</name>
</gene>
<keyword evidence="1" id="KW-1133">Transmembrane helix</keyword>
<keyword evidence="3" id="KW-1185">Reference proteome</keyword>
<name>A0A085YXN2_9FLAO</name>
<keyword evidence="1" id="KW-0472">Membrane</keyword>
<organism evidence="2 3">
    <name type="scientific">Chryseobacterium luteum</name>
    <dbReference type="NCBI Taxonomy" id="421531"/>
    <lineage>
        <taxon>Bacteria</taxon>
        <taxon>Pseudomonadati</taxon>
        <taxon>Bacteroidota</taxon>
        <taxon>Flavobacteriia</taxon>
        <taxon>Flavobacteriales</taxon>
        <taxon>Weeksellaceae</taxon>
        <taxon>Chryseobacterium group</taxon>
        <taxon>Chryseobacterium</taxon>
    </lineage>
</organism>
<feature type="transmembrane region" description="Helical" evidence="1">
    <location>
        <begin position="166"/>
        <end position="187"/>
    </location>
</feature>
<reference evidence="2 3" key="1">
    <citation type="submission" date="2014-07" db="EMBL/GenBank/DDBJ databases">
        <title>Genome of Chryseobacterium luteum DSM 18605.</title>
        <authorList>
            <person name="Stropko S.J."/>
            <person name="Pipes S.E."/>
            <person name="Newman J.D."/>
        </authorList>
    </citation>
    <scope>NUCLEOTIDE SEQUENCE [LARGE SCALE GENOMIC DNA]</scope>
    <source>
        <strain evidence="2 3">DSM 18605</strain>
    </source>
</reference>
<evidence type="ECO:0000256" key="1">
    <source>
        <dbReference type="SAM" id="Phobius"/>
    </source>
</evidence>
<sequence length="188" mass="22757">MDAFSHIRVIISMILGFGVAQLLKNTVKLIDHPQKSKSVYWLHLCWVSYIFILIVLFWWWEHRLETVQSWNFLAYLFLIVYTTLYYVLCVLIFPDNIDEYKNYKDYFFSRKNWFFMFQILLFVVDFGDSLLKGKAYFQSLHWTYPVRNILHISLSFIGIKSSNEKIQIGIFFILFVFDILFIAQNYLY</sequence>
<dbReference type="eggNOG" id="ENOG502ZZD2">
    <property type="taxonomic scope" value="Bacteria"/>
</dbReference>
<evidence type="ECO:0000313" key="3">
    <source>
        <dbReference type="Proteomes" id="UP000028703"/>
    </source>
</evidence>
<protein>
    <submittedName>
        <fullName evidence="2">Uncharacterized protein</fullName>
    </submittedName>
</protein>
<comment type="caution">
    <text evidence="2">The sequence shown here is derived from an EMBL/GenBank/DDBJ whole genome shotgun (WGS) entry which is preliminary data.</text>
</comment>
<dbReference type="RefSeq" id="WP_034708068.1">
    <property type="nucleotide sequence ID" value="NZ_JPRO01000038.1"/>
</dbReference>
<evidence type="ECO:0000313" key="2">
    <source>
        <dbReference type="EMBL" id="KFE96945.1"/>
    </source>
</evidence>
<dbReference type="OrthoDB" id="9803673at2"/>
<feature type="transmembrane region" description="Helical" evidence="1">
    <location>
        <begin position="113"/>
        <end position="130"/>
    </location>
</feature>
<dbReference type="Proteomes" id="UP000028703">
    <property type="component" value="Unassembled WGS sequence"/>
</dbReference>
<feature type="transmembrane region" description="Helical" evidence="1">
    <location>
        <begin position="39"/>
        <end position="60"/>
    </location>
</feature>
<feature type="transmembrane region" description="Helical" evidence="1">
    <location>
        <begin position="6"/>
        <end position="27"/>
    </location>
</feature>
<proteinExistence type="predicted"/>
<feature type="transmembrane region" description="Helical" evidence="1">
    <location>
        <begin position="72"/>
        <end position="93"/>
    </location>
</feature>
<keyword evidence="1" id="KW-0812">Transmembrane</keyword>